<dbReference type="FunFam" id="3.30.1490.20:FF:000007">
    <property type="entry name" value="D-alanine--D-alanine ligase"/>
    <property type="match status" value="1"/>
</dbReference>
<comment type="pathway">
    <text evidence="4 19">Cell wall biogenesis; peptidoglycan biosynthesis.</text>
</comment>
<dbReference type="PROSITE" id="PS00844">
    <property type="entry name" value="DALA_DALA_LIGASE_2"/>
    <property type="match status" value="1"/>
</dbReference>
<accession>A0A1G1W5X0</accession>
<evidence type="ECO:0000313" key="25">
    <source>
        <dbReference type="Proteomes" id="UP000178493"/>
    </source>
</evidence>
<evidence type="ECO:0000256" key="8">
    <source>
        <dbReference type="ARBA" id="ARBA00022598"/>
    </source>
</evidence>
<evidence type="ECO:0000313" key="24">
    <source>
        <dbReference type="EMBL" id="OGY23059.1"/>
    </source>
</evidence>
<dbReference type="HAMAP" id="MF_00047">
    <property type="entry name" value="Dala_Dala_lig"/>
    <property type="match status" value="1"/>
</dbReference>
<evidence type="ECO:0000256" key="6">
    <source>
        <dbReference type="ARBA" id="ARBA00012216"/>
    </source>
</evidence>
<evidence type="ECO:0000256" key="20">
    <source>
        <dbReference type="PIRSR" id="PIRSR039102-1"/>
    </source>
</evidence>
<comment type="caution">
    <text evidence="24">The sequence shown here is derived from an EMBL/GenBank/DDBJ whole genome shotgun (WGS) entry which is preliminary data.</text>
</comment>
<comment type="pathway">
    <text evidence="18">Glycan biosynthesis.</text>
</comment>
<feature type="domain" description="ATP-grasp" evidence="23">
    <location>
        <begin position="136"/>
        <end position="343"/>
    </location>
</feature>
<comment type="subcellular location">
    <subcellularLocation>
        <location evidence="3 19">Cytoplasm</location>
    </subcellularLocation>
</comment>
<evidence type="ECO:0000256" key="5">
    <source>
        <dbReference type="ARBA" id="ARBA00010871"/>
    </source>
</evidence>
<keyword evidence="16 19" id="KW-0961">Cell wall biogenesis/degradation</keyword>
<dbReference type="Gene3D" id="3.30.470.20">
    <property type="entry name" value="ATP-grasp fold, B domain"/>
    <property type="match status" value="1"/>
</dbReference>
<dbReference type="PANTHER" id="PTHR23132">
    <property type="entry name" value="D-ALANINE--D-ALANINE LIGASE"/>
    <property type="match status" value="1"/>
</dbReference>
<dbReference type="NCBIfam" id="TIGR01205">
    <property type="entry name" value="D_ala_D_alaTIGR"/>
    <property type="match status" value="1"/>
</dbReference>
<evidence type="ECO:0000256" key="21">
    <source>
        <dbReference type="PIRSR" id="PIRSR039102-3"/>
    </source>
</evidence>
<comment type="cofactor">
    <cofactor evidence="21">
        <name>Mg(2+)</name>
        <dbReference type="ChEBI" id="CHEBI:18420"/>
    </cofactor>
    <cofactor evidence="21">
        <name>Mn(2+)</name>
        <dbReference type="ChEBI" id="CHEBI:29035"/>
    </cofactor>
    <text evidence="21">Binds 2 magnesium or manganese ions per subunit.</text>
</comment>
<evidence type="ECO:0000256" key="18">
    <source>
        <dbReference type="ARBA" id="ARBA00060592"/>
    </source>
</evidence>
<dbReference type="GO" id="GO:0071555">
    <property type="term" value="P:cell wall organization"/>
    <property type="evidence" value="ECO:0007669"/>
    <property type="project" value="UniProtKB-KW"/>
</dbReference>
<dbReference type="PROSITE" id="PS50975">
    <property type="entry name" value="ATP_GRASP"/>
    <property type="match status" value="1"/>
</dbReference>
<dbReference type="InterPro" id="IPR016185">
    <property type="entry name" value="PreATP-grasp_dom_sf"/>
</dbReference>
<keyword evidence="15 21" id="KW-0464">Manganese</keyword>
<comment type="catalytic activity">
    <reaction evidence="17 19">
        <text>2 D-alanine + ATP = D-alanyl-D-alanine + ADP + phosphate + H(+)</text>
        <dbReference type="Rhea" id="RHEA:11224"/>
        <dbReference type="ChEBI" id="CHEBI:15378"/>
        <dbReference type="ChEBI" id="CHEBI:30616"/>
        <dbReference type="ChEBI" id="CHEBI:43474"/>
        <dbReference type="ChEBI" id="CHEBI:57416"/>
        <dbReference type="ChEBI" id="CHEBI:57822"/>
        <dbReference type="ChEBI" id="CHEBI:456216"/>
        <dbReference type="EC" id="6.3.2.4"/>
    </reaction>
</comment>
<dbReference type="Pfam" id="PF01820">
    <property type="entry name" value="Dala_Dala_lig_N"/>
    <property type="match status" value="1"/>
</dbReference>
<feature type="binding site" evidence="21">
    <location>
        <position position="296"/>
    </location>
    <ligand>
        <name>Mg(2+)</name>
        <dbReference type="ChEBI" id="CHEBI:18420"/>
        <label>1</label>
    </ligand>
</feature>
<dbReference type="Gene3D" id="3.40.50.20">
    <property type="match status" value="1"/>
</dbReference>
<dbReference type="SUPFAM" id="SSF56059">
    <property type="entry name" value="Glutathione synthetase ATP-binding domain-like"/>
    <property type="match status" value="1"/>
</dbReference>
<evidence type="ECO:0000256" key="10">
    <source>
        <dbReference type="ARBA" id="ARBA00022741"/>
    </source>
</evidence>
<dbReference type="UniPathway" id="UPA00219"/>
<dbReference type="NCBIfam" id="NF002526">
    <property type="entry name" value="PRK01966.1-2"/>
    <property type="match status" value="1"/>
</dbReference>
<evidence type="ECO:0000256" key="16">
    <source>
        <dbReference type="ARBA" id="ARBA00023316"/>
    </source>
</evidence>
<comment type="cofactor">
    <cofactor evidence="1">
        <name>Mn(2+)</name>
        <dbReference type="ChEBI" id="CHEBI:29035"/>
    </cofactor>
</comment>
<keyword evidence="11 22" id="KW-0067">ATP-binding</keyword>
<keyword evidence="10 22" id="KW-0547">Nucleotide-binding</keyword>
<evidence type="ECO:0000256" key="19">
    <source>
        <dbReference type="HAMAP-Rule" id="MF_00047"/>
    </source>
</evidence>
<keyword evidence="12 21" id="KW-0460">Magnesium</keyword>
<proteinExistence type="inferred from homology"/>
<keyword evidence="14 19" id="KW-0573">Peptidoglycan synthesis</keyword>
<comment type="function">
    <text evidence="2 19">Cell wall formation.</text>
</comment>
<comment type="similarity">
    <text evidence="5 19">Belongs to the D-alanine--D-alanine ligase family.</text>
</comment>
<dbReference type="Proteomes" id="UP000178493">
    <property type="component" value="Unassembled WGS sequence"/>
</dbReference>
<dbReference type="EC" id="6.3.2.4" evidence="6 19"/>
<reference evidence="24 25" key="1">
    <citation type="journal article" date="2016" name="Nat. Commun.">
        <title>Thousands of microbial genomes shed light on interconnected biogeochemical processes in an aquifer system.</title>
        <authorList>
            <person name="Anantharaman K."/>
            <person name="Brown C.T."/>
            <person name="Hug L.A."/>
            <person name="Sharon I."/>
            <person name="Castelle C.J."/>
            <person name="Probst A.J."/>
            <person name="Thomas B.C."/>
            <person name="Singh A."/>
            <person name="Wilkins M.J."/>
            <person name="Karaoz U."/>
            <person name="Brodie E.L."/>
            <person name="Williams K.H."/>
            <person name="Hubbard S.S."/>
            <person name="Banfield J.F."/>
        </authorList>
    </citation>
    <scope>NUCLEOTIDE SEQUENCE [LARGE SCALE GENOMIC DNA]</scope>
</reference>
<evidence type="ECO:0000256" key="1">
    <source>
        <dbReference type="ARBA" id="ARBA00001936"/>
    </source>
</evidence>
<evidence type="ECO:0000256" key="14">
    <source>
        <dbReference type="ARBA" id="ARBA00022984"/>
    </source>
</evidence>
<dbReference type="GO" id="GO:0005524">
    <property type="term" value="F:ATP binding"/>
    <property type="evidence" value="ECO:0007669"/>
    <property type="project" value="UniProtKB-UniRule"/>
</dbReference>
<dbReference type="EMBL" id="MHCO01000038">
    <property type="protein sequence ID" value="OGY23059.1"/>
    <property type="molecule type" value="Genomic_DNA"/>
</dbReference>
<dbReference type="PROSITE" id="PS00843">
    <property type="entry name" value="DALA_DALA_LIGASE_1"/>
    <property type="match status" value="1"/>
</dbReference>
<dbReference type="InterPro" id="IPR011095">
    <property type="entry name" value="Dala_Dala_lig_C"/>
</dbReference>
<dbReference type="PANTHER" id="PTHR23132:SF25">
    <property type="entry name" value="D-ALANINE--D-ALANINE LIGASE A"/>
    <property type="match status" value="1"/>
</dbReference>
<dbReference type="GO" id="GO:0008360">
    <property type="term" value="P:regulation of cell shape"/>
    <property type="evidence" value="ECO:0007669"/>
    <property type="project" value="UniProtKB-KW"/>
</dbReference>
<evidence type="ECO:0000256" key="17">
    <source>
        <dbReference type="ARBA" id="ARBA00047614"/>
    </source>
</evidence>
<dbReference type="NCBIfam" id="NF002378">
    <property type="entry name" value="PRK01372.1"/>
    <property type="match status" value="1"/>
</dbReference>
<evidence type="ECO:0000256" key="12">
    <source>
        <dbReference type="ARBA" id="ARBA00022842"/>
    </source>
</evidence>
<name>A0A1G1W5X0_9BACT</name>
<evidence type="ECO:0000256" key="13">
    <source>
        <dbReference type="ARBA" id="ARBA00022960"/>
    </source>
</evidence>
<evidence type="ECO:0000256" key="3">
    <source>
        <dbReference type="ARBA" id="ARBA00004496"/>
    </source>
</evidence>
<keyword evidence="9 21" id="KW-0479">Metal-binding</keyword>
<dbReference type="Pfam" id="PF07478">
    <property type="entry name" value="Dala_Dala_lig_C"/>
    <property type="match status" value="1"/>
</dbReference>
<dbReference type="InterPro" id="IPR000291">
    <property type="entry name" value="D-Ala_lig_Van_CS"/>
</dbReference>
<dbReference type="AlphaFoldDB" id="A0A1G1W5X0"/>
<feature type="binding site" evidence="21">
    <location>
        <position position="310"/>
    </location>
    <ligand>
        <name>Mg(2+)</name>
        <dbReference type="ChEBI" id="CHEBI:18420"/>
        <label>1</label>
    </ligand>
</feature>
<feature type="binding site" evidence="21">
    <location>
        <position position="310"/>
    </location>
    <ligand>
        <name>Mg(2+)</name>
        <dbReference type="ChEBI" id="CHEBI:18420"/>
        <label>2</label>
    </ligand>
</feature>
<gene>
    <name evidence="19" type="primary">ddl</name>
    <name evidence="24" type="ORF">A2126_01955</name>
</gene>
<evidence type="ECO:0000256" key="9">
    <source>
        <dbReference type="ARBA" id="ARBA00022723"/>
    </source>
</evidence>
<evidence type="ECO:0000259" key="23">
    <source>
        <dbReference type="PROSITE" id="PS50975"/>
    </source>
</evidence>
<evidence type="ECO:0000256" key="2">
    <source>
        <dbReference type="ARBA" id="ARBA00003921"/>
    </source>
</evidence>
<dbReference type="Gene3D" id="3.30.1490.20">
    <property type="entry name" value="ATP-grasp fold, A domain"/>
    <property type="match status" value="1"/>
</dbReference>
<evidence type="ECO:0000256" key="4">
    <source>
        <dbReference type="ARBA" id="ARBA00004752"/>
    </source>
</evidence>
<feature type="active site" evidence="20">
    <location>
        <position position="321"/>
    </location>
</feature>
<dbReference type="InterPro" id="IPR005905">
    <property type="entry name" value="D_ala_D_ala"/>
</dbReference>
<organism evidence="24 25">
    <name type="scientific">Candidatus Woykebacteria bacterium GWB1_45_5</name>
    <dbReference type="NCBI Taxonomy" id="1802592"/>
    <lineage>
        <taxon>Bacteria</taxon>
        <taxon>Candidatus Woykeibacteriota</taxon>
    </lineage>
</organism>
<keyword evidence="7 19" id="KW-0963">Cytoplasm</keyword>
<keyword evidence="8 19" id="KW-0436">Ligase</keyword>
<protein>
    <recommendedName>
        <fullName evidence="6 19">D-alanine--D-alanine ligase</fullName>
        <ecNumber evidence="6 19">6.3.2.4</ecNumber>
    </recommendedName>
    <alternativeName>
        <fullName evidence="19">D-Ala-D-Ala ligase</fullName>
    </alternativeName>
    <alternativeName>
        <fullName evidence="19">D-alanylalanine synthetase</fullName>
    </alternativeName>
</protein>
<dbReference type="GO" id="GO:0005829">
    <property type="term" value="C:cytosol"/>
    <property type="evidence" value="ECO:0007669"/>
    <property type="project" value="TreeGrafter"/>
</dbReference>
<feature type="binding site" evidence="21">
    <location>
        <position position="312"/>
    </location>
    <ligand>
        <name>Mg(2+)</name>
        <dbReference type="ChEBI" id="CHEBI:18420"/>
        <label>2</label>
    </ligand>
</feature>
<dbReference type="InterPro" id="IPR011761">
    <property type="entry name" value="ATP-grasp"/>
</dbReference>
<feature type="active site" evidence="20">
    <location>
        <position position="16"/>
    </location>
</feature>
<evidence type="ECO:0000256" key="11">
    <source>
        <dbReference type="ARBA" id="ARBA00022840"/>
    </source>
</evidence>
<keyword evidence="13 19" id="KW-0133">Cell shape</keyword>
<dbReference type="FunFam" id="3.30.470.20:FF:000008">
    <property type="entry name" value="D-alanine--D-alanine ligase"/>
    <property type="match status" value="1"/>
</dbReference>
<dbReference type="SUPFAM" id="SSF52440">
    <property type="entry name" value="PreATP-grasp domain"/>
    <property type="match status" value="1"/>
</dbReference>
<dbReference type="InterPro" id="IPR011127">
    <property type="entry name" value="Dala_Dala_lig_N"/>
</dbReference>
<dbReference type="GO" id="GO:0009252">
    <property type="term" value="P:peptidoglycan biosynthetic process"/>
    <property type="evidence" value="ECO:0007669"/>
    <property type="project" value="UniProtKB-UniRule"/>
</dbReference>
<dbReference type="GO" id="GO:0046872">
    <property type="term" value="F:metal ion binding"/>
    <property type="evidence" value="ECO:0007669"/>
    <property type="project" value="UniProtKB-KW"/>
</dbReference>
<dbReference type="InterPro" id="IPR013815">
    <property type="entry name" value="ATP_grasp_subdomain_1"/>
</dbReference>
<feature type="active site" evidence="20">
    <location>
        <position position="185"/>
    </location>
</feature>
<evidence type="ECO:0000256" key="22">
    <source>
        <dbReference type="PROSITE-ProRule" id="PRU00409"/>
    </source>
</evidence>
<sequence>MRKIRVGIIFGGRSGEHEVSVISAASVISALDKVTYEAVPIYINKKGQWLLGVQPKSIKGKGAEYVYLPPDPTAKGLVPIKTAKEFPKKVDVIFPVLHGPFGEDGAVQGLLELAGIPYVGAGVAASAVGMDKALMKKFFEATGLPVTKYLVFLRKEVESGIEKVIATAEKELDYPVFVKPANLGSSVGITKAHNRKELKEGFNIACEYDRKVVVEQGIDKAREIEVAVVGNDEPEASICGEVVPSREFYDYEDKYILNKAKLLIPAQISKQQSEKIRSMAVQAFKATDCAGMARADFFIDRKTNQVFIDEVNTIPGFTSISMYPKLWQASGIGYSDLISRLINLALDRYNDKGRNKVSFPSKLLK</sequence>
<dbReference type="GO" id="GO:0008716">
    <property type="term" value="F:D-alanine-D-alanine ligase activity"/>
    <property type="evidence" value="ECO:0007669"/>
    <property type="project" value="UniProtKB-UniRule"/>
</dbReference>
<evidence type="ECO:0000256" key="15">
    <source>
        <dbReference type="ARBA" id="ARBA00023211"/>
    </source>
</evidence>
<dbReference type="NCBIfam" id="NF002528">
    <property type="entry name" value="PRK01966.1-4"/>
    <property type="match status" value="1"/>
</dbReference>
<evidence type="ECO:0000256" key="7">
    <source>
        <dbReference type="ARBA" id="ARBA00022490"/>
    </source>
</evidence>
<dbReference type="PIRSF" id="PIRSF039102">
    <property type="entry name" value="Ddl/VanB"/>
    <property type="match status" value="1"/>
</dbReference>